<dbReference type="EC" id="2.7.13.3" evidence="2"/>
<dbReference type="InterPro" id="IPR005467">
    <property type="entry name" value="His_kinase_dom"/>
</dbReference>
<keyword evidence="3" id="KW-0808">Transferase</keyword>
<comment type="catalytic activity">
    <reaction evidence="1">
        <text>ATP + protein L-histidine = ADP + protein N-phospho-L-histidine.</text>
        <dbReference type="EC" id="2.7.13.3"/>
    </reaction>
</comment>
<dbReference type="GO" id="GO:0000156">
    <property type="term" value="F:phosphorelay response regulator activity"/>
    <property type="evidence" value="ECO:0007669"/>
    <property type="project" value="TreeGrafter"/>
</dbReference>
<dbReference type="SMART" id="SM00387">
    <property type="entry name" value="HATPase_c"/>
    <property type="match status" value="1"/>
</dbReference>
<dbReference type="GO" id="GO:0004673">
    <property type="term" value="F:protein histidine kinase activity"/>
    <property type="evidence" value="ECO:0007669"/>
    <property type="project" value="UniProtKB-EC"/>
</dbReference>
<evidence type="ECO:0000259" key="6">
    <source>
        <dbReference type="PROSITE" id="PS50109"/>
    </source>
</evidence>
<dbReference type="Gene3D" id="1.10.287.130">
    <property type="match status" value="1"/>
</dbReference>
<dbReference type="Pfam" id="PF02518">
    <property type="entry name" value="HATPase_c"/>
    <property type="match status" value="1"/>
</dbReference>
<dbReference type="GO" id="GO:0007234">
    <property type="term" value="P:osmosensory signaling via phosphorelay pathway"/>
    <property type="evidence" value="ECO:0007669"/>
    <property type="project" value="TreeGrafter"/>
</dbReference>
<dbReference type="PRINTS" id="PR00344">
    <property type="entry name" value="BCTRLSENSOR"/>
</dbReference>
<evidence type="ECO:0000256" key="4">
    <source>
        <dbReference type="ARBA" id="ARBA00022777"/>
    </source>
</evidence>
<dbReference type="PROSITE" id="PS50109">
    <property type="entry name" value="HIS_KIN"/>
    <property type="match status" value="1"/>
</dbReference>
<dbReference type="InterPro" id="IPR004358">
    <property type="entry name" value="Sig_transdc_His_kin-like_C"/>
</dbReference>
<evidence type="ECO:0000313" key="8">
    <source>
        <dbReference type="Proteomes" id="UP000275910"/>
    </source>
</evidence>
<dbReference type="AlphaFoldDB" id="A0A3N2RL02"/>
<feature type="domain" description="Histidine kinase" evidence="6">
    <location>
        <begin position="143"/>
        <end position="363"/>
    </location>
</feature>
<protein>
    <recommendedName>
        <fullName evidence="2">histidine kinase</fullName>
        <ecNumber evidence="2">2.7.13.3</ecNumber>
    </recommendedName>
</protein>
<name>A0A3N2RL02_LYSEN</name>
<reference evidence="7 8" key="1">
    <citation type="submission" date="2018-10" db="EMBL/GenBank/DDBJ databases">
        <title>The genome of Lysobacter enzymogenes OH11.</title>
        <authorList>
            <person name="Liu F."/>
            <person name="Zhao Y."/>
            <person name="Qian G."/>
            <person name="Chen Y."/>
            <person name="Xu H."/>
        </authorList>
    </citation>
    <scope>NUCLEOTIDE SEQUENCE [LARGE SCALE GENOMIC DNA]</scope>
    <source>
        <strain evidence="7 8">OH11</strain>
    </source>
</reference>
<dbReference type="InterPro" id="IPR003594">
    <property type="entry name" value="HATPase_dom"/>
</dbReference>
<dbReference type="SUPFAM" id="SSF55874">
    <property type="entry name" value="ATPase domain of HSP90 chaperone/DNA topoisomerase II/histidine kinase"/>
    <property type="match status" value="1"/>
</dbReference>
<dbReference type="GO" id="GO:0030295">
    <property type="term" value="F:protein kinase activator activity"/>
    <property type="evidence" value="ECO:0007669"/>
    <property type="project" value="TreeGrafter"/>
</dbReference>
<dbReference type="InterPro" id="IPR036890">
    <property type="entry name" value="HATPase_C_sf"/>
</dbReference>
<keyword evidence="4 7" id="KW-0418">Kinase</keyword>
<feature type="region of interest" description="Disordered" evidence="5">
    <location>
        <begin position="1"/>
        <end position="25"/>
    </location>
</feature>
<dbReference type="PANTHER" id="PTHR42878">
    <property type="entry name" value="TWO-COMPONENT HISTIDINE KINASE"/>
    <property type="match status" value="1"/>
</dbReference>
<dbReference type="Proteomes" id="UP000275910">
    <property type="component" value="Unassembled WGS sequence"/>
</dbReference>
<dbReference type="PANTHER" id="PTHR42878:SF14">
    <property type="entry name" value="OSMOLARITY TWO-COMPONENT SYSTEM PROTEIN SSK1"/>
    <property type="match status" value="1"/>
</dbReference>
<evidence type="ECO:0000313" key="7">
    <source>
        <dbReference type="EMBL" id="ROU08155.1"/>
    </source>
</evidence>
<sequence>MNLARARSPEERPSTNTSVGRVTVDDPDGLLVQKTDRVGFIESYQFMEIRRFAKDALEWFARRRLQDAETRREVHRQESNRVPAAARADLIQQISEAMPADNRQRAMKALESLEKGYTKAIEATREDLLLYRSLATAGTTAAVFAHEIGKPISSIISSQKRIRARSAELKPREKAENLKGPLDVIVSQAEKLKNFSGMQIDFLRREKRRHGAIDVNSVISNLHRLWQPILKDAKISLRLDLHNEAGSVIFGAEALIETIITNCLTNAVRAFEEPGARTRDREVIIRSIVEGQTIAIEIEDNGPGFGMSLDDIWLPGKTTHHSGTGFGLTIAKDSALDLGGTYSATSGSRELGAKFRFVFQRFQSDAH</sequence>
<comment type="caution">
    <text evidence="7">The sequence shown here is derived from an EMBL/GenBank/DDBJ whole genome shotgun (WGS) entry which is preliminary data.</text>
</comment>
<evidence type="ECO:0000256" key="1">
    <source>
        <dbReference type="ARBA" id="ARBA00000085"/>
    </source>
</evidence>
<proteinExistence type="predicted"/>
<evidence type="ECO:0000256" key="3">
    <source>
        <dbReference type="ARBA" id="ARBA00022679"/>
    </source>
</evidence>
<dbReference type="EMBL" id="RCTY01000017">
    <property type="protein sequence ID" value="ROU08155.1"/>
    <property type="molecule type" value="Genomic_DNA"/>
</dbReference>
<accession>A0A3N2RL02</accession>
<evidence type="ECO:0000256" key="2">
    <source>
        <dbReference type="ARBA" id="ARBA00012438"/>
    </source>
</evidence>
<organism evidence="7 8">
    <name type="scientific">Lysobacter enzymogenes</name>
    <dbReference type="NCBI Taxonomy" id="69"/>
    <lineage>
        <taxon>Bacteria</taxon>
        <taxon>Pseudomonadati</taxon>
        <taxon>Pseudomonadota</taxon>
        <taxon>Gammaproteobacteria</taxon>
        <taxon>Lysobacterales</taxon>
        <taxon>Lysobacteraceae</taxon>
        <taxon>Lysobacter</taxon>
    </lineage>
</organism>
<evidence type="ECO:0000256" key="5">
    <source>
        <dbReference type="SAM" id="MobiDB-lite"/>
    </source>
</evidence>
<dbReference type="Gene3D" id="3.30.565.10">
    <property type="entry name" value="Histidine kinase-like ATPase, C-terminal domain"/>
    <property type="match status" value="1"/>
</dbReference>
<gene>
    <name evidence="7" type="ORF">D9T17_05570</name>
</gene>
<dbReference type="InterPro" id="IPR050351">
    <property type="entry name" value="BphY/WalK/GraS-like"/>
</dbReference>